<protein>
    <recommendedName>
        <fullName evidence="2">Cytokinin riboside 5'-monophosphate phosphoribohydrolase</fullName>
        <ecNumber evidence="2">3.2.2.n1</ecNumber>
    </recommendedName>
</protein>
<dbReference type="NCBIfam" id="TIGR00730">
    <property type="entry name" value="Rossman fold protein, TIGR00730 family"/>
    <property type="match status" value="1"/>
</dbReference>
<sequence length="231" mass="26212">MKTKKQWAELKAENSWTMFKVIAELVDGFETMHKFGPCVSIFGSARVKSEHPHYDLAFRIAARLTEEGFGIITGGGPGVMEAANKGAHDNNGISVGLNIQLPFEQFTNPYIDTDKNLHHRYFFIRKVMFVKYSQAFIALPGGFGTLDELFEVLTLTQTGKINKVPIILVGSDFWKPLREWIGNTMRDQFHYIGASDLNFMPIVDEPDEVVRIINEFYGRDDSLGLRPTFEL</sequence>
<evidence type="ECO:0000256" key="2">
    <source>
        <dbReference type="RuleBase" id="RU363015"/>
    </source>
</evidence>
<dbReference type="SUPFAM" id="SSF102405">
    <property type="entry name" value="MCP/YpsA-like"/>
    <property type="match status" value="1"/>
</dbReference>
<gene>
    <name evidence="3" type="ORF">IPO85_17660</name>
</gene>
<dbReference type="EMBL" id="JADKFW010000018">
    <property type="protein sequence ID" value="MBK9719302.1"/>
    <property type="molecule type" value="Genomic_DNA"/>
</dbReference>
<dbReference type="Pfam" id="PF03641">
    <property type="entry name" value="Lysine_decarbox"/>
    <property type="match status" value="1"/>
</dbReference>
<evidence type="ECO:0000256" key="1">
    <source>
        <dbReference type="ARBA" id="ARBA00000274"/>
    </source>
</evidence>
<dbReference type="GO" id="GO:0008714">
    <property type="term" value="F:AMP nucleosidase activity"/>
    <property type="evidence" value="ECO:0007669"/>
    <property type="project" value="UniProtKB-EC"/>
</dbReference>
<evidence type="ECO:0000313" key="4">
    <source>
        <dbReference type="Proteomes" id="UP000808349"/>
    </source>
</evidence>
<dbReference type="GO" id="GO:0009691">
    <property type="term" value="P:cytokinin biosynthetic process"/>
    <property type="evidence" value="ECO:0007669"/>
    <property type="project" value="UniProtKB-UniRule"/>
</dbReference>
<dbReference type="AlphaFoldDB" id="A0A9D7SCV1"/>
<comment type="catalytic activity">
    <reaction evidence="1">
        <text>AMP + H2O = D-ribose 5-phosphate + adenine</text>
        <dbReference type="Rhea" id="RHEA:20129"/>
        <dbReference type="ChEBI" id="CHEBI:15377"/>
        <dbReference type="ChEBI" id="CHEBI:16708"/>
        <dbReference type="ChEBI" id="CHEBI:78346"/>
        <dbReference type="ChEBI" id="CHEBI:456215"/>
        <dbReference type="EC" id="3.2.2.4"/>
    </reaction>
</comment>
<organism evidence="3 4">
    <name type="scientific">Candidatus Defluviibacterium haderslevense</name>
    <dbReference type="NCBI Taxonomy" id="2981993"/>
    <lineage>
        <taxon>Bacteria</taxon>
        <taxon>Pseudomonadati</taxon>
        <taxon>Bacteroidota</taxon>
        <taxon>Saprospiria</taxon>
        <taxon>Saprospirales</taxon>
        <taxon>Saprospiraceae</taxon>
        <taxon>Candidatus Defluviibacterium</taxon>
    </lineage>
</organism>
<accession>A0A9D7SCV1</accession>
<comment type="similarity">
    <text evidence="2">Belongs to the LOG family.</text>
</comment>
<reference evidence="3 4" key="1">
    <citation type="submission" date="2020-10" db="EMBL/GenBank/DDBJ databases">
        <title>Connecting structure to function with the recovery of over 1000 high-quality activated sludge metagenome-assembled genomes encoding full-length rRNA genes using long-read sequencing.</title>
        <authorList>
            <person name="Singleton C.M."/>
            <person name="Petriglieri F."/>
            <person name="Kristensen J.M."/>
            <person name="Kirkegaard R.H."/>
            <person name="Michaelsen T.Y."/>
            <person name="Andersen M.H."/>
            <person name="Karst S.M."/>
            <person name="Dueholm M.S."/>
            <person name="Nielsen P.H."/>
            <person name="Albertsen M."/>
        </authorList>
    </citation>
    <scope>NUCLEOTIDE SEQUENCE [LARGE SCALE GENOMIC DNA]</scope>
    <source>
        <strain evidence="3">Ribe_18-Q3-R11-54_BAT3C.373</strain>
    </source>
</reference>
<name>A0A9D7SCV1_9BACT</name>
<dbReference type="PANTHER" id="PTHR43393:SF3">
    <property type="entry name" value="LYSINE DECARBOXYLASE-LIKE PROTEIN"/>
    <property type="match status" value="1"/>
</dbReference>
<dbReference type="InterPro" id="IPR031100">
    <property type="entry name" value="LOG_fam"/>
</dbReference>
<dbReference type="PANTHER" id="PTHR43393">
    <property type="entry name" value="CYTOKININ RIBOSIDE 5'-MONOPHOSPHATE PHOSPHORIBOHYDROLASE"/>
    <property type="match status" value="1"/>
</dbReference>
<proteinExistence type="inferred from homology"/>
<comment type="caution">
    <text evidence="3">The sequence shown here is derived from an EMBL/GenBank/DDBJ whole genome shotgun (WGS) entry which is preliminary data.</text>
</comment>
<dbReference type="InterPro" id="IPR005269">
    <property type="entry name" value="LOG"/>
</dbReference>
<dbReference type="EC" id="3.2.2.n1" evidence="2"/>
<keyword evidence="2" id="KW-0203">Cytokinin biosynthesis</keyword>
<dbReference type="InterPro" id="IPR052341">
    <property type="entry name" value="LOG_family_nucleotidases"/>
</dbReference>
<dbReference type="Gene3D" id="3.40.50.450">
    <property type="match status" value="1"/>
</dbReference>
<dbReference type="GO" id="GO:0005829">
    <property type="term" value="C:cytosol"/>
    <property type="evidence" value="ECO:0007669"/>
    <property type="project" value="TreeGrafter"/>
</dbReference>
<evidence type="ECO:0000313" key="3">
    <source>
        <dbReference type="EMBL" id="MBK9719302.1"/>
    </source>
</evidence>
<keyword evidence="2" id="KW-0378">Hydrolase</keyword>
<dbReference type="Proteomes" id="UP000808349">
    <property type="component" value="Unassembled WGS sequence"/>
</dbReference>